<dbReference type="GeneID" id="103592102"/>
<name>A0ABM0QX32_GALVR</name>
<comment type="subcellular location">
    <subcellularLocation>
        <location evidence="1">Secreted</location>
    </subcellularLocation>
</comment>
<keyword evidence="6" id="KW-1185">Reference proteome</keyword>
<evidence type="ECO:0000313" key="6">
    <source>
        <dbReference type="Proteomes" id="UP000694923"/>
    </source>
</evidence>
<evidence type="ECO:0000256" key="1">
    <source>
        <dbReference type="ARBA" id="ARBA00004613"/>
    </source>
</evidence>
<dbReference type="InterPro" id="IPR006178">
    <property type="entry name" value="CH1-like"/>
</dbReference>
<evidence type="ECO:0000313" key="7">
    <source>
        <dbReference type="RefSeq" id="XP_008572923.1"/>
    </source>
</evidence>
<dbReference type="PRINTS" id="PR00827">
    <property type="entry name" value="FELALLERGEN"/>
</dbReference>
<dbReference type="PANTHER" id="PTHR21226">
    <property type="entry name" value="ABPA10-RELATED"/>
    <property type="match status" value="1"/>
</dbReference>
<dbReference type="PROSITE" id="PS51311">
    <property type="entry name" value="SCGB"/>
    <property type="match status" value="1"/>
</dbReference>
<evidence type="ECO:0000256" key="5">
    <source>
        <dbReference type="SAM" id="SignalP"/>
    </source>
</evidence>
<dbReference type="PANTHER" id="PTHR21226:SF8">
    <property type="entry name" value="ABPA10-RELATED"/>
    <property type="match status" value="1"/>
</dbReference>
<dbReference type="Proteomes" id="UP000694923">
    <property type="component" value="Unplaced"/>
</dbReference>
<proteinExistence type="inferred from homology"/>
<gene>
    <name evidence="7" type="primary">LOC103592102</name>
</gene>
<dbReference type="RefSeq" id="XP_008572923.1">
    <property type="nucleotide sequence ID" value="XM_008574701.1"/>
</dbReference>
<keyword evidence="3" id="KW-0964">Secreted</keyword>
<feature type="signal peptide" evidence="5">
    <location>
        <begin position="1"/>
        <end position="22"/>
    </location>
</feature>
<feature type="chain" id="PRO_5047041361" evidence="5">
    <location>
        <begin position="23"/>
        <end position="92"/>
    </location>
</feature>
<dbReference type="CDD" id="cd00633">
    <property type="entry name" value="Secretoglobin"/>
    <property type="match status" value="1"/>
</dbReference>
<dbReference type="InterPro" id="IPR053723">
    <property type="entry name" value="Secretoglobin_Domain_sf"/>
</dbReference>
<comment type="similarity">
    <text evidence="2">Belongs to the secretoglobin family.</text>
</comment>
<organism evidence="6 7">
    <name type="scientific">Galeopterus variegatus</name>
    <name type="common">Malayan flying lemur</name>
    <name type="synonym">Cynocephalus variegatus</name>
    <dbReference type="NCBI Taxonomy" id="482537"/>
    <lineage>
        <taxon>Eukaryota</taxon>
        <taxon>Metazoa</taxon>
        <taxon>Chordata</taxon>
        <taxon>Craniata</taxon>
        <taxon>Vertebrata</taxon>
        <taxon>Euteleostomi</taxon>
        <taxon>Mammalia</taxon>
        <taxon>Eutheria</taxon>
        <taxon>Euarchontoglires</taxon>
        <taxon>Dermoptera</taxon>
        <taxon>Cynocephalidae</taxon>
        <taxon>Galeopterus</taxon>
    </lineage>
</organism>
<sequence>MKLAGAPVLLCAALLLIPGRNCDICSAVTDDVNLFLTGTTDNYVDYVAKFQKNQLILDNARKLKNCVDTKLTEEDKKHVLSALKKIYSSPLC</sequence>
<evidence type="ECO:0000256" key="4">
    <source>
        <dbReference type="ARBA" id="ARBA00022729"/>
    </source>
</evidence>
<dbReference type="InterPro" id="IPR016126">
    <property type="entry name" value="Secretoglobin"/>
</dbReference>
<dbReference type="Gene3D" id="1.20.920.50">
    <property type="match status" value="1"/>
</dbReference>
<evidence type="ECO:0000256" key="2">
    <source>
        <dbReference type="ARBA" id="ARBA00008650"/>
    </source>
</evidence>
<dbReference type="Pfam" id="PF01099">
    <property type="entry name" value="Uteroglobin"/>
    <property type="match status" value="1"/>
</dbReference>
<dbReference type="SMART" id="SM00096">
    <property type="entry name" value="UTG"/>
    <property type="match status" value="1"/>
</dbReference>
<protein>
    <submittedName>
        <fullName evidence="7">Major allergen I polypeptide chain 1-like</fullName>
    </submittedName>
</protein>
<dbReference type="InterPro" id="IPR035960">
    <property type="entry name" value="Secretoglobin_sf"/>
</dbReference>
<reference evidence="7" key="1">
    <citation type="submission" date="2025-08" db="UniProtKB">
        <authorList>
            <consortium name="RefSeq"/>
        </authorList>
    </citation>
    <scope>IDENTIFICATION</scope>
</reference>
<accession>A0ABM0QX32</accession>
<evidence type="ECO:0000256" key="3">
    <source>
        <dbReference type="ARBA" id="ARBA00022525"/>
    </source>
</evidence>
<dbReference type="SUPFAM" id="SSF48201">
    <property type="entry name" value="Uteroglobin-like"/>
    <property type="match status" value="1"/>
</dbReference>
<keyword evidence="4 5" id="KW-0732">Signal</keyword>